<reference evidence="1" key="2">
    <citation type="journal article" date="2015" name="Fish Shellfish Immunol.">
        <title>Early steps in the European eel (Anguilla anguilla)-Vibrio vulnificus interaction in the gills: Role of the RtxA13 toxin.</title>
        <authorList>
            <person name="Callol A."/>
            <person name="Pajuelo D."/>
            <person name="Ebbesson L."/>
            <person name="Teles M."/>
            <person name="MacKenzie S."/>
            <person name="Amaro C."/>
        </authorList>
    </citation>
    <scope>NUCLEOTIDE SEQUENCE</scope>
</reference>
<organism evidence="1">
    <name type="scientific">Anguilla anguilla</name>
    <name type="common">European freshwater eel</name>
    <name type="synonym">Muraena anguilla</name>
    <dbReference type="NCBI Taxonomy" id="7936"/>
    <lineage>
        <taxon>Eukaryota</taxon>
        <taxon>Metazoa</taxon>
        <taxon>Chordata</taxon>
        <taxon>Craniata</taxon>
        <taxon>Vertebrata</taxon>
        <taxon>Euteleostomi</taxon>
        <taxon>Actinopterygii</taxon>
        <taxon>Neopterygii</taxon>
        <taxon>Teleostei</taxon>
        <taxon>Anguilliformes</taxon>
        <taxon>Anguillidae</taxon>
        <taxon>Anguilla</taxon>
    </lineage>
</organism>
<reference evidence="1" key="1">
    <citation type="submission" date="2014-11" db="EMBL/GenBank/DDBJ databases">
        <authorList>
            <person name="Amaro Gonzalez C."/>
        </authorList>
    </citation>
    <scope>NUCLEOTIDE SEQUENCE</scope>
</reference>
<name>A0A0E9R3V8_ANGAN</name>
<accession>A0A0E9R3V8</accession>
<dbReference type="AlphaFoldDB" id="A0A0E9R3V8"/>
<dbReference type="EMBL" id="GBXM01085544">
    <property type="protein sequence ID" value="JAH23033.1"/>
    <property type="molecule type" value="Transcribed_RNA"/>
</dbReference>
<evidence type="ECO:0000313" key="1">
    <source>
        <dbReference type="EMBL" id="JAH23033.1"/>
    </source>
</evidence>
<sequence>MENFKLEKSKHICTNWTNCHK</sequence>
<protein>
    <submittedName>
        <fullName evidence="1">Uncharacterized protein</fullName>
    </submittedName>
</protein>
<proteinExistence type="predicted"/>